<protein>
    <recommendedName>
        <fullName evidence="4">ADP-ribosylation factor GTPase-activating protein AGD14</fullName>
    </recommendedName>
</protein>
<evidence type="ECO:0000313" key="3">
    <source>
        <dbReference type="Proteomes" id="UP001415857"/>
    </source>
</evidence>
<sequence length="458" mass="50496">MAKFSAEEVSALQAGGNERARKIYFKEWDSQHHSFPDGSNLHKLRDFIRNVYVDRKYTGEMNVDKLTRLKLSDKKESYENRKVGADTYQKFHSEKPSPIVRNDDKSFRYYYDERRSPRYAQDNSRYGGYRRNPARFEVIDDRFRDDGFGSGRQTDSRRFSSGESKLGSRSPDCQKNMDRCRSLVVGDPPKANEGRDVGGSAYNQTLVSSGDSGSVDRNPMEFKRVNSGSLIHLGTDPEPPDAAAMPQTQQVPPSIDDGKWASFTSSEKEKASHAPNVITLESLLFQLAPLVVPAGNMTEVPISGDAPLIAPVGNMLMLPAGNMPEAPSCGDAPSTAPVGNMLTSPTAPVGLMPALPNSDGASITISTTNVPSLSPNGSASAAAPSKMTPVPPNNVVANAVIHSHGIHQWHQMRKDLLVLLLNNHLKPCQNQPKITVLELDRNLFQWMLSLVEERNFQQ</sequence>
<reference evidence="2 3" key="1">
    <citation type="journal article" date="2024" name="Plant J.">
        <title>Genome sequences and population genomics reveal climatic adaptation and genomic divergence between two closely related sweetgum species.</title>
        <authorList>
            <person name="Xu W.Q."/>
            <person name="Ren C.Q."/>
            <person name="Zhang X.Y."/>
            <person name="Comes H.P."/>
            <person name="Liu X.H."/>
            <person name="Li Y.G."/>
            <person name="Kettle C.J."/>
            <person name="Jalonen R."/>
            <person name="Gaisberger H."/>
            <person name="Ma Y.Z."/>
            <person name="Qiu Y.X."/>
        </authorList>
    </citation>
    <scope>NUCLEOTIDE SEQUENCE [LARGE SCALE GENOMIC DNA]</scope>
    <source>
        <strain evidence="2">Hangzhou</strain>
    </source>
</reference>
<keyword evidence="3" id="KW-1185">Reference proteome</keyword>
<dbReference type="Proteomes" id="UP001415857">
    <property type="component" value="Unassembled WGS sequence"/>
</dbReference>
<gene>
    <name evidence="2" type="ORF">L1049_021810</name>
</gene>
<dbReference type="EMBL" id="JBBPBK010000011">
    <property type="protein sequence ID" value="KAK9274561.1"/>
    <property type="molecule type" value="Genomic_DNA"/>
</dbReference>
<proteinExistence type="predicted"/>
<dbReference type="InterPro" id="IPR037278">
    <property type="entry name" value="ARFGAP/RecO"/>
</dbReference>
<feature type="region of interest" description="Disordered" evidence="1">
    <location>
        <begin position="143"/>
        <end position="217"/>
    </location>
</feature>
<dbReference type="InterPro" id="IPR038508">
    <property type="entry name" value="ArfGAP_dom_sf"/>
</dbReference>
<evidence type="ECO:0000256" key="1">
    <source>
        <dbReference type="SAM" id="MobiDB-lite"/>
    </source>
</evidence>
<dbReference type="SUPFAM" id="SSF57863">
    <property type="entry name" value="ArfGap/RecO-like zinc finger"/>
    <property type="match status" value="1"/>
</dbReference>
<dbReference type="PANTHER" id="PTHR46085:SF16">
    <property type="entry name" value="ARFGAP_RECO-LIKE ZINC FINGER DOMAIN-CONTAINING PROTEIN"/>
    <property type="match status" value="1"/>
</dbReference>
<dbReference type="AlphaFoldDB" id="A0AAP0RCX6"/>
<evidence type="ECO:0000313" key="2">
    <source>
        <dbReference type="EMBL" id="KAK9274561.1"/>
    </source>
</evidence>
<dbReference type="GO" id="GO:0005096">
    <property type="term" value="F:GTPase activator activity"/>
    <property type="evidence" value="ECO:0007669"/>
    <property type="project" value="InterPro"/>
</dbReference>
<dbReference type="PANTHER" id="PTHR46085">
    <property type="entry name" value="ARFGAP/RECO-RELATED"/>
    <property type="match status" value="1"/>
</dbReference>
<feature type="region of interest" description="Disordered" evidence="1">
    <location>
        <begin position="236"/>
        <end position="255"/>
    </location>
</feature>
<comment type="caution">
    <text evidence="2">The sequence shown here is derived from an EMBL/GenBank/DDBJ whole genome shotgun (WGS) entry which is preliminary data.</text>
</comment>
<dbReference type="Gene3D" id="1.10.220.150">
    <property type="entry name" value="Arf GTPase activating protein"/>
    <property type="match status" value="1"/>
</dbReference>
<accession>A0AAP0RCX6</accession>
<organism evidence="2 3">
    <name type="scientific">Liquidambar formosana</name>
    <name type="common">Formosan gum</name>
    <dbReference type="NCBI Taxonomy" id="63359"/>
    <lineage>
        <taxon>Eukaryota</taxon>
        <taxon>Viridiplantae</taxon>
        <taxon>Streptophyta</taxon>
        <taxon>Embryophyta</taxon>
        <taxon>Tracheophyta</taxon>
        <taxon>Spermatophyta</taxon>
        <taxon>Magnoliopsida</taxon>
        <taxon>eudicotyledons</taxon>
        <taxon>Gunneridae</taxon>
        <taxon>Pentapetalae</taxon>
        <taxon>Saxifragales</taxon>
        <taxon>Altingiaceae</taxon>
        <taxon>Liquidambar</taxon>
    </lineage>
</organism>
<dbReference type="InterPro" id="IPR044820">
    <property type="entry name" value="AGD14-like"/>
</dbReference>
<feature type="compositionally biased region" description="Polar residues" evidence="1">
    <location>
        <begin position="201"/>
        <end position="212"/>
    </location>
</feature>
<evidence type="ECO:0008006" key="4">
    <source>
        <dbReference type="Google" id="ProtNLM"/>
    </source>
</evidence>
<name>A0AAP0RCX6_LIQFO</name>